<keyword evidence="4 9" id="KW-0853">WD repeat</keyword>
<feature type="repeat" description="WD" evidence="9">
    <location>
        <begin position="97"/>
        <end position="128"/>
    </location>
</feature>
<evidence type="ECO:0000313" key="13">
    <source>
        <dbReference type="Proteomes" id="UP001141327"/>
    </source>
</evidence>
<dbReference type="PANTHER" id="PTHR22851">
    <property type="entry name" value="U3 SMALL NUCLEOLAR RNA U3 SNORNA ASSOCIATED PROTEIN"/>
    <property type="match status" value="1"/>
</dbReference>
<reference evidence="12" key="1">
    <citation type="journal article" date="2022" name="bioRxiv">
        <title>Genomics of Preaxostyla Flagellates Illuminates Evolutionary Transitions and the Path Towards Mitochondrial Loss.</title>
        <authorList>
            <person name="Novak L.V.F."/>
            <person name="Treitli S.C."/>
            <person name="Pyrih J."/>
            <person name="Halakuc P."/>
            <person name="Pipaliya S.V."/>
            <person name="Vacek V."/>
            <person name="Brzon O."/>
            <person name="Soukal P."/>
            <person name="Eme L."/>
            <person name="Dacks J.B."/>
            <person name="Karnkowska A."/>
            <person name="Elias M."/>
            <person name="Hampl V."/>
        </authorList>
    </citation>
    <scope>NUCLEOTIDE SEQUENCE</scope>
    <source>
        <strain evidence="12">RCP-MX</strain>
    </source>
</reference>
<proteinExistence type="inferred from homology"/>
<dbReference type="InterPro" id="IPR051733">
    <property type="entry name" value="WD_repeat_DCAF13/WDSOF1"/>
</dbReference>
<keyword evidence="5" id="KW-0677">Repeat</keyword>
<dbReference type="Proteomes" id="UP001141327">
    <property type="component" value="Unassembled WGS sequence"/>
</dbReference>
<feature type="domain" description="Sof1-like protein" evidence="11">
    <location>
        <begin position="504"/>
        <end position="586"/>
    </location>
</feature>
<feature type="repeat" description="WD" evidence="9">
    <location>
        <begin position="471"/>
        <end position="503"/>
    </location>
</feature>
<dbReference type="InterPro" id="IPR019775">
    <property type="entry name" value="WD40_repeat_CS"/>
</dbReference>
<gene>
    <name evidence="12" type="ORF">PAPYR_241</name>
</gene>
<dbReference type="Gene3D" id="2.130.10.10">
    <property type="entry name" value="YVTN repeat-like/Quinoprotein amine dehydrogenase"/>
    <property type="match status" value="2"/>
</dbReference>
<accession>A0ABQ8V1Q6</accession>
<dbReference type="InterPro" id="IPR007287">
    <property type="entry name" value="Sof1"/>
</dbReference>
<evidence type="ECO:0000256" key="10">
    <source>
        <dbReference type="SAM" id="MobiDB-lite"/>
    </source>
</evidence>
<evidence type="ECO:0000256" key="8">
    <source>
        <dbReference type="ARBA" id="ARBA00032239"/>
    </source>
</evidence>
<evidence type="ECO:0000256" key="6">
    <source>
        <dbReference type="ARBA" id="ARBA00023242"/>
    </source>
</evidence>
<feature type="compositionally biased region" description="Basic and acidic residues" evidence="10">
    <location>
        <begin position="212"/>
        <end position="223"/>
    </location>
</feature>
<feature type="repeat" description="WD" evidence="9">
    <location>
        <begin position="54"/>
        <end position="96"/>
    </location>
</feature>
<keyword evidence="13" id="KW-1185">Reference proteome</keyword>
<dbReference type="Pfam" id="PF00400">
    <property type="entry name" value="WD40"/>
    <property type="match status" value="4"/>
</dbReference>
<dbReference type="PANTHER" id="PTHR22851:SF0">
    <property type="entry name" value="DDB1- AND CUL4-ASSOCIATED FACTOR 13"/>
    <property type="match status" value="1"/>
</dbReference>
<comment type="caution">
    <text evidence="12">The sequence shown here is derived from an EMBL/GenBank/DDBJ whole genome shotgun (WGS) entry which is preliminary data.</text>
</comment>
<feature type="repeat" description="WD" evidence="9">
    <location>
        <begin position="428"/>
        <end position="459"/>
    </location>
</feature>
<feature type="compositionally biased region" description="Acidic residues" evidence="10">
    <location>
        <begin position="224"/>
        <end position="236"/>
    </location>
</feature>
<comment type="similarity">
    <text evidence="2">Belongs to the WD repeat DCAF13/WDSOF1 family.</text>
</comment>
<evidence type="ECO:0000256" key="1">
    <source>
        <dbReference type="ARBA" id="ARBA00004604"/>
    </source>
</evidence>
<dbReference type="InterPro" id="IPR015943">
    <property type="entry name" value="WD40/YVTN_repeat-like_dom_sf"/>
</dbReference>
<comment type="subcellular location">
    <subcellularLocation>
        <location evidence="1">Nucleus</location>
        <location evidence="1">Nucleolus</location>
    </subcellularLocation>
</comment>
<name>A0ABQ8V1Q6_9EUKA</name>
<dbReference type="PROSITE" id="PS00678">
    <property type="entry name" value="WD_REPEATS_1"/>
    <property type="match status" value="1"/>
</dbReference>
<dbReference type="PROSITE" id="PS50294">
    <property type="entry name" value="WD_REPEATS_REGION"/>
    <property type="match status" value="4"/>
</dbReference>
<keyword evidence="7" id="KW-0687">Ribonucleoprotein</keyword>
<organism evidence="12 13">
    <name type="scientific">Paratrimastix pyriformis</name>
    <dbReference type="NCBI Taxonomy" id="342808"/>
    <lineage>
        <taxon>Eukaryota</taxon>
        <taxon>Metamonada</taxon>
        <taxon>Preaxostyla</taxon>
        <taxon>Paratrimastigidae</taxon>
        <taxon>Paratrimastix</taxon>
    </lineage>
</organism>
<sequence>MKVKVISRVQPDANTIHRNLNPEFHPFQRAREYRRALNAVKLDKIFAKPFIGQLFGHTDGVFSLARHPKYLNISASGSCDGEIRIWNMQFRNPIVTLKAHSNFVRGLAFSSDGSRMVSCSDDKTVKIWRSDVWGGRAGVENEVLKHIRQRQSEQLQTQQARLSAAIATQGRSVPAPSLPQTEKAKDPEEDDEEEEGEEAEAEAEAEEDIGDREDQADKDKDGGDGEEDGGEEDDDPSMPSAGADLPSSAAPGDDDEGAAPLVDEQDAATAAVYETPMEEEEAATEPVSTYVGQHAFHCVDHAWADSTFATSGETLEIWDVNRSTPLHSFSWGTGTISHCKYNRVEVRPSGVGDLFGPGGWGPAFVWCDRSIAIYDLRAASPLRKVVLALRTNCICWNPMEAFNFTCANEDTNLYTFDMRKLNVARQVHRDHTDAVMSVDYSPTGREFATGSYDRTVRIFLESEGASREVYYTKRMQRVFAINYTGDAKYVLSGSDDTNVRIWKAFASDPTFQLLAREKQHFNYLNALKEKFSHMPDIRRISKHRHVPSGIRGKTRLLHVMMEAQTRKIKNQMKYSKPGAVTVEPARVASIIAVEK</sequence>
<dbReference type="Pfam" id="PF04158">
    <property type="entry name" value="Sof1"/>
    <property type="match status" value="1"/>
</dbReference>
<feature type="compositionally biased region" description="Acidic residues" evidence="10">
    <location>
        <begin position="187"/>
        <end position="211"/>
    </location>
</feature>
<dbReference type="SMART" id="SM00320">
    <property type="entry name" value="WD40"/>
    <property type="match status" value="5"/>
</dbReference>
<evidence type="ECO:0000256" key="4">
    <source>
        <dbReference type="ARBA" id="ARBA00022574"/>
    </source>
</evidence>
<feature type="region of interest" description="Disordered" evidence="10">
    <location>
        <begin position="155"/>
        <end position="259"/>
    </location>
</feature>
<dbReference type="InterPro" id="IPR001680">
    <property type="entry name" value="WD40_rpt"/>
</dbReference>
<evidence type="ECO:0000256" key="2">
    <source>
        <dbReference type="ARBA" id="ARBA00005649"/>
    </source>
</evidence>
<evidence type="ECO:0000313" key="12">
    <source>
        <dbReference type="EMBL" id="KAJ4463005.1"/>
    </source>
</evidence>
<evidence type="ECO:0000256" key="3">
    <source>
        <dbReference type="ARBA" id="ARBA00021762"/>
    </source>
</evidence>
<protein>
    <recommendedName>
        <fullName evidence="3">DDB1- and CUL4-associated factor 13</fullName>
    </recommendedName>
    <alternativeName>
        <fullName evidence="8">WD repeat and SOF domain-containing protein 1</fullName>
    </alternativeName>
</protein>
<evidence type="ECO:0000256" key="5">
    <source>
        <dbReference type="ARBA" id="ARBA00022737"/>
    </source>
</evidence>
<dbReference type="PROSITE" id="PS50082">
    <property type="entry name" value="WD_REPEATS_2"/>
    <property type="match status" value="4"/>
</dbReference>
<dbReference type="PRINTS" id="PR00320">
    <property type="entry name" value="GPROTEINBRPT"/>
</dbReference>
<evidence type="ECO:0000256" key="9">
    <source>
        <dbReference type="PROSITE-ProRule" id="PRU00221"/>
    </source>
</evidence>
<evidence type="ECO:0000259" key="11">
    <source>
        <dbReference type="Pfam" id="PF04158"/>
    </source>
</evidence>
<dbReference type="InterPro" id="IPR036322">
    <property type="entry name" value="WD40_repeat_dom_sf"/>
</dbReference>
<dbReference type="SUPFAM" id="SSF50978">
    <property type="entry name" value="WD40 repeat-like"/>
    <property type="match status" value="1"/>
</dbReference>
<evidence type="ECO:0000256" key="7">
    <source>
        <dbReference type="ARBA" id="ARBA00023274"/>
    </source>
</evidence>
<keyword evidence="6" id="KW-0539">Nucleus</keyword>
<dbReference type="EMBL" id="JAPMOS010000001">
    <property type="protein sequence ID" value="KAJ4463005.1"/>
    <property type="molecule type" value="Genomic_DNA"/>
</dbReference>
<dbReference type="InterPro" id="IPR020472">
    <property type="entry name" value="WD40_PAC1"/>
</dbReference>